<dbReference type="EMBL" id="CZAE01000007">
    <property type="protein sequence ID" value="CUP07054.1"/>
    <property type="molecule type" value="Genomic_DNA"/>
</dbReference>
<evidence type="ECO:0000313" key="6">
    <source>
        <dbReference type="EMBL" id="UVQ75911.1"/>
    </source>
</evidence>
<protein>
    <submittedName>
        <fullName evidence="6">OmpA family protein</fullName>
    </submittedName>
    <submittedName>
        <fullName evidence="5">Outer membrane protein A</fullName>
    </submittedName>
</protein>
<reference evidence="5 7" key="1">
    <citation type="submission" date="2015-09" db="EMBL/GenBank/DDBJ databases">
        <authorList>
            <consortium name="Pathogen Informatics"/>
        </authorList>
    </citation>
    <scope>NUCLEOTIDE SEQUENCE [LARGE SCALE GENOMIC DNA]</scope>
    <source>
        <strain evidence="5 7">2789STDY5834846</strain>
    </source>
</reference>
<feature type="signal peptide" evidence="3">
    <location>
        <begin position="1"/>
        <end position="22"/>
    </location>
</feature>
<dbReference type="GO" id="GO:0016020">
    <property type="term" value="C:membrane"/>
    <property type="evidence" value="ECO:0007669"/>
    <property type="project" value="UniProtKB-UniRule"/>
</dbReference>
<gene>
    <name evidence="5" type="ORF">ERS852461_01783</name>
    <name evidence="6" type="ORF">NXY30_05845</name>
</gene>
<feature type="chain" id="PRO_5008025781" evidence="3">
    <location>
        <begin position="23"/>
        <end position="426"/>
    </location>
</feature>
<keyword evidence="1" id="KW-0472">Membrane</keyword>
<evidence type="ECO:0000313" key="5">
    <source>
        <dbReference type="EMBL" id="CUP07054.1"/>
    </source>
</evidence>
<dbReference type="SUPFAM" id="SSF103088">
    <property type="entry name" value="OmpA-like"/>
    <property type="match status" value="1"/>
</dbReference>
<keyword evidence="8" id="KW-1185">Reference proteome</keyword>
<evidence type="ECO:0000259" key="4">
    <source>
        <dbReference type="PROSITE" id="PS51123"/>
    </source>
</evidence>
<dbReference type="AlphaFoldDB" id="A0A174K4N3"/>
<dbReference type="Proteomes" id="UP000095606">
    <property type="component" value="Unassembled WGS sequence"/>
</dbReference>
<reference evidence="6" key="2">
    <citation type="submission" date="2022-08" db="EMBL/GenBank/DDBJ databases">
        <title>Genome Sequencing of Bacteroides fragilis Group Isolates with Nanopore Technology.</title>
        <authorList>
            <person name="Tisza M.J."/>
            <person name="Smith D."/>
            <person name="Dekker J.P."/>
        </authorList>
    </citation>
    <scope>NUCLEOTIDE SEQUENCE</scope>
    <source>
        <strain evidence="6">BFG-527</strain>
    </source>
</reference>
<dbReference type="RefSeq" id="WP_081030809.1">
    <property type="nucleotide sequence ID" value="NZ_CAXKYA010000007.1"/>
</dbReference>
<dbReference type="PROSITE" id="PS51123">
    <property type="entry name" value="OMPA_2"/>
    <property type="match status" value="1"/>
</dbReference>
<dbReference type="Pfam" id="PF00691">
    <property type="entry name" value="OmpA"/>
    <property type="match status" value="1"/>
</dbReference>
<organism evidence="5 7">
    <name type="scientific">Bacteroides faecis</name>
    <dbReference type="NCBI Taxonomy" id="674529"/>
    <lineage>
        <taxon>Bacteria</taxon>
        <taxon>Pseudomonadati</taxon>
        <taxon>Bacteroidota</taxon>
        <taxon>Bacteroidia</taxon>
        <taxon>Bacteroidales</taxon>
        <taxon>Bacteroidaceae</taxon>
        <taxon>Bacteroides</taxon>
    </lineage>
</organism>
<feature type="domain" description="OmpA-like" evidence="4">
    <location>
        <begin position="317"/>
        <end position="426"/>
    </location>
</feature>
<evidence type="ECO:0000256" key="3">
    <source>
        <dbReference type="SAM" id="SignalP"/>
    </source>
</evidence>
<proteinExistence type="predicted"/>
<evidence type="ECO:0000256" key="2">
    <source>
        <dbReference type="SAM" id="Coils"/>
    </source>
</evidence>
<evidence type="ECO:0000313" key="8">
    <source>
        <dbReference type="Proteomes" id="UP001060104"/>
    </source>
</evidence>
<sequence length="426" mass="47960">MMKFKNILGITVVLMATVTLQAQTYNDSVRVRTWSVYMQGGISSYHGVRSELFDNSKRTMAPDLNLGVKYNIQPWVRLGVNAGYTMLKSSGNHSFSITTTDHNFLIGDRTGTLELKSDRLQNLNNTYLAGVDANADFNILEIWPKRKAQWLNLYAGAGVGYMRGWNRNSQTWSYNERATATGDAYFNGYSHSYLKSSEDKKHFNALYIPLSLSLEFDIQRQLTLGVIGQYKCIPTKSDFSPKGIYSAGVVIRYNFVKSKSKLQRKQIADLYSELDASQVDCASAKATLQRQSREEMERLKKEADELKRQIESINSTAAGKGEETSAIIYFENDSWELSSKGGEQLQVLAEKLKTHPEKKIMLISSANTVGHENRNKKLSSNRLNTVKQFLLSQGVSDTQFKTEVSLGDYGMTTSSDCRRVIVITQP</sequence>
<name>A0A174K4N3_9BACE</name>
<evidence type="ECO:0000256" key="1">
    <source>
        <dbReference type="PROSITE-ProRule" id="PRU00473"/>
    </source>
</evidence>
<dbReference type="EMBL" id="CP103141">
    <property type="protein sequence ID" value="UVQ75911.1"/>
    <property type="molecule type" value="Genomic_DNA"/>
</dbReference>
<keyword evidence="2" id="KW-0175">Coiled coil</keyword>
<dbReference type="InterPro" id="IPR036737">
    <property type="entry name" value="OmpA-like_sf"/>
</dbReference>
<feature type="coiled-coil region" evidence="2">
    <location>
        <begin position="285"/>
        <end position="316"/>
    </location>
</feature>
<accession>A0A174K4N3</accession>
<dbReference type="GeneID" id="69588156"/>
<dbReference type="Gene3D" id="3.30.1330.60">
    <property type="entry name" value="OmpA-like domain"/>
    <property type="match status" value="1"/>
</dbReference>
<dbReference type="Proteomes" id="UP001060104">
    <property type="component" value="Chromosome"/>
</dbReference>
<keyword evidence="3" id="KW-0732">Signal</keyword>
<dbReference type="InterPro" id="IPR006665">
    <property type="entry name" value="OmpA-like"/>
</dbReference>
<evidence type="ECO:0000313" key="7">
    <source>
        <dbReference type="Proteomes" id="UP000095606"/>
    </source>
</evidence>